<gene>
    <name evidence="1" type="ORF">PPRIM_AZ9-3.1.T0880199</name>
</gene>
<proteinExistence type="predicted"/>
<keyword evidence="2" id="KW-1185">Reference proteome</keyword>
<dbReference type="EMBL" id="CAJJDM010000091">
    <property type="protein sequence ID" value="CAD8091670.1"/>
    <property type="molecule type" value="Genomic_DNA"/>
</dbReference>
<protein>
    <submittedName>
        <fullName evidence="1">Uncharacterized protein</fullName>
    </submittedName>
</protein>
<comment type="caution">
    <text evidence="1">The sequence shown here is derived from an EMBL/GenBank/DDBJ whole genome shotgun (WGS) entry which is preliminary data.</text>
</comment>
<evidence type="ECO:0000313" key="2">
    <source>
        <dbReference type="Proteomes" id="UP000688137"/>
    </source>
</evidence>
<accession>A0A8S1NGI6</accession>
<reference evidence="1" key="1">
    <citation type="submission" date="2021-01" db="EMBL/GenBank/DDBJ databases">
        <authorList>
            <consortium name="Genoscope - CEA"/>
            <person name="William W."/>
        </authorList>
    </citation>
    <scope>NUCLEOTIDE SEQUENCE</scope>
</reference>
<name>A0A8S1NGI6_PARPR</name>
<dbReference type="AlphaFoldDB" id="A0A8S1NGI6"/>
<organism evidence="1 2">
    <name type="scientific">Paramecium primaurelia</name>
    <dbReference type="NCBI Taxonomy" id="5886"/>
    <lineage>
        <taxon>Eukaryota</taxon>
        <taxon>Sar</taxon>
        <taxon>Alveolata</taxon>
        <taxon>Ciliophora</taxon>
        <taxon>Intramacronucleata</taxon>
        <taxon>Oligohymenophorea</taxon>
        <taxon>Peniculida</taxon>
        <taxon>Parameciidae</taxon>
        <taxon>Paramecium</taxon>
    </lineage>
</organism>
<dbReference type="Proteomes" id="UP000688137">
    <property type="component" value="Unassembled WGS sequence"/>
</dbReference>
<sequence>MFSTSHPRSPISLVCVAEHKCQCQRKMCVECPYDHGIEIKQAVPINKFHEMFLKKLQENQLEDTSELIKQKISFKQLLSQTEAIMKKLWEDLVTSIKLIYEMIDRIFYNDLEKLVQIQNGRFLDDWNYKKIFYVTKLDKAKQWLEKEVKTFNEKFKQEMNEIFQDVSD</sequence>
<evidence type="ECO:0000313" key="1">
    <source>
        <dbReference type="EMBL" id="CAD8091670.1"/>
    </source>
</evidence>